<dbReference type="AlphaFoldDB" id="A0A654GCZ4"/>
<protein>
    <submittedName>
        <fullName evidence="1">Uncharacterized protein</fullName>
    </submittedName>
</protein>
<name>A0A654GCZ4_ARATH</name>
<accession>A0A654GCZ4</accession>
<gene>
    <name evidence="1" type="ORF">AN1_LOCUS26045</name>
</gene>
<reference evidence="1 2" key="1">
    <citation type="submission" date="2019-11" db="EMBL/GenBank/DDBJ databases">
        <authorList>
            <person name="Jiao W.-B."/>
            <person name="Schneeberger K."/>
        </authorList>
    </citation>
    <scope>NUCLEOTIDE SEQUENCE [LARGE SCALE GENOMIC DNA]</scope>
    <source>
        <strain evidence="2">cv. An-1</strain>
    </source>
</reference>
<sequence length="97" mass="10528">MTEAVHARIRNNDTMDTSSVIMATRITFWDDDHSLLSAFPNSASSVGNLLNALAMAAASTARMASFSACNSINILAISLASQQEWARSKQSFHTYKS</sequence>
<evidence type="ECO:0000313" key="2">
    <source>
        <dbReference type="Proteomes" id="UP000426265"/>
    </source>
</evidence>
<dbReference type="ExpressionAtlas" id="A0A654GCZ4">
    <property type="expression patterns" value="baseline"/>
</dbReference>
<dbReference type="Proteomes" id="UP000426265">
    <property type="component" value="Unassembled WGS sequence"/>
</dbReference>
<organism evidence="1 2">
    <name type="scientific">Arabidopsis thaliana</name>
    <name type="common">Mouse-ear cress</name>
    <dbReference type="NCBI Taxonomy" id="3702"/>
    <lineage>
        <taxon>Eukaryota</taxon>
        <taxon>Viridiplantae</taxon>
        <taxon>Streptophyta</taxon>
        <taxon>Embryophyta</taxon>
        <taxon>Tracheophyta</taxon>
        <taxon>Spermatophyta</taxon>
        <taxon>Magnoliopsida</taxon>
        <taxon>eudicotyledons</taxon>
        <taxon>Gunneridae</taxon>
        <taxon>Pentapetalae</taxon>
        <taxon>rosids</taxon>
        <taxon>malvids</taxon>
        <taxon>Brassicales</taxon>
        <taxon>Brassicaceae</taxon>
        <taxon>Camelineae</taxon>
        <taxon>Arabidopsis</taxon>
    </lineage>
</organism>
<dbReference type="EMBL" id="CACRSJ010000110">
    <property type="protein sequence ID" value="VYS70665.1"/>
    <property type="molecule type" value="Genomic_DNA"/>
</dbReference>
<proteinExistence type="predicted"/>
<evidence type="ECO:0000313" key="1">
    <source>
        <dbReference type="EMBL" id="VYS70665.1"/>
    </source>
</evidence>